<dbReference type="Proteomes" id="UP000673821">
    <property type="component" value="Unassembled WGS sequence"/>
</dbReference>
<dbReference type="PANTHER" id="PTHR30629">
    <property type="entry name" value="PROPHAGE INTEGRASE"/>
    <property type="match status" value="1"/>
</dbReference>
<proteinExistence type="inferred from homology"/>
<evidence type="ECO:0000256" key="1">
    <source>
        <dbReference type="ARBA" id="ARBA00008857"/>
    </source>
</evidence>
<dbReference type="Pfam" id="PF00589">
    <property type="entry name" value="Phage_integrase"/>
    <property type="match status" value="1"/>
</dbReference>
<gene>
    <name evidence="5" type="ORF">R69776_03372</name>
</gene>
<dbReference type="InterPro" id="IPR002104">
    <property type="entry name" value="Integrase_catalytic"/>
</dbReference>
<keyword evidence="3" id="KW-0233">DNA recombination</keyword>
<organism evidence="5 6">
    <name type="scientific">Paraburkholderia nemoris</name>
    <dbReference type="NCBI Taxonomy" id="2793076"/>
    <lineage>
        <taxon>Bacteria</taxon>
        <taxon>Pseudomonadati</taxon>
        <taxon>Pseudomonadota</taxon>
        <taxon>Betaproteobacteria</taxon>
        <taxon>Burkholderiales</taxon>
        <taxon>Burkholderiaceae</taxon>
        <taxon>Paraburkholderia</taxon>
    </lineage>
</organism>
<evidence type="ECO:0000256" key="2">
    <source>
        <dbReference type="ARBA" id="ARBA00022908"/>
    </source>
</evidence>
<dbReference type="InterPro" id="IPR050808">
    <property type="entry name" value="Phage_Integrase"/>
</dbReference>
<keyword evidence="6" id="KW-1185">Reference proteome</keyword>
<dbReference type="InterPro" id="IPR011010">
    <property type="entry name" value="DNA_brk_join_enz"/>
</dbReference>
<reference evidence="5 6" key="1">
    <citation type="submission" date="2021-02" db="EMBL/GenBank/DDBJ databases">
        <authorList>
            <person name="Vanwijnsberghe S."/>
        </authorList>
    </citation>
    <scope>NUCLEOTIDE SEQUENCE [LARGE SCALE GENOMIC DNA]</scope>
    <source>
        <strain evidence="5 6">R-69776</strain>
    </source>
</reference>
<protein>
    <recommendedName>
        <fullName evidence="4">Tyr recombinase domain-containing protein</fullName>
    </recommendedName>
</protein>
<comment type="similarity">
    <text evidence="1">Belongs to the 'phage' integrase family.</text>
</comment>
<evidence type="ECO:0000259" key="4">
    <source>
        <dbReference type="PROSITE" id="PS51898"/>
    </source>
</evidence>
<dbReference type="SUPFAM" id="SSF56349">
    <property type="entry name" value="DNA breaking-rejoining enzymes"/>
    <property type="match status" value="1"/>
</dbReference>
<dbReference type="InterPro" id="IPR013762">
    <property type="entry name" value="Integrase-like_cat_sf"/>
</dbReference>
<dbReference type="CDD" id="cd00796">
    <property type="entry name" value="INT_Rci_Hp1_C"/>
    <property type="match status" value="1"/>
</dbReference>
<dbReference type="Gene3D" id="1.10.443.10">
    <property type="entry name" value="Intergrase catalytic core"/>
    <property type="match status" value="1"/>
</dbReference>
<name>A0ABM8RMD2_9BURK</name>
<feature type="domain" description="Tyr recombinase" evidence="4">
    <location>
        <begin position="174"/>
        <end position="352"/>
    </location>
</feature>
<evidence type="ECO:0000313" key="6">
    <source>
        <dbReference type="Proteomes" id="UP000673821"/>
    </source>
</evidence>
<comment type="caution">
    <text evidence="5">The sequence shown here is derived from an EMBL/GenBank/DDBJ whole genome shotgun (WGS) entry which is preliminary data.</text>
</comment>
<keyword evidence="2" id="KW-0229">DNA integration</keyword>
<dbReference type="RefSeq" id="WP_200658715.1">
    <property type="nucleotide sequence ID" value="NZ_CAJNBH010000009.1"/>
</dbReference>
<sequence>MASIIERPRKTGASTWQCMIRRQGAPTIVRTFETQQHACRFGEKVEARLRKLRAAANPAIKALPSFENEKLRALIGELLVSPEAAKRHKSSAPTVLRNVGDATVSDVTRRWVKEYIRKMRAKHSKRGRPYSYETIVHHLAIIRQAIRARADHLDAPRPTFPFTERSLPQGWKNKRDRRLSPDEQRALFSRLRLLQTEAKSHYLAIVRLALETGARQQELLLATWSEFDMEKGLWVIPAEHTKGRRTRFVPLSRRARRLLRALSTRRSTSTNRVLWGLRQPHTVSTMFARFAKEAGLKDFRFHDLRHEAISRMILYKRKLSPFEIMRIVGHSSLEMLNRYANLRGEELVDRMD</sequence>
<dbReference type="PROSITE" id="PS51898">
    <property type="entry name" value="TYR_RECOMBINASE"/>
    <property type="match status" value="1"/>
</dbReference>
<accession>A0ABM8RMD2</accession>
<evidence type="ECO:0000256" key="3">
    <source>
        <dbReference type="ARBA" id="ARBA00023172"/>
    </source>
</evidence>
<evidence type="ECO:0000313" key="5">
    <source>
        <dbReference type="EMBL" id="CAE6761013.1"/>
    </source>
</evidence>
<dbReference type="EMBL" id="CAJNBH010000009">
    <property type="protein sequence ID" value="CAE6761013.1"/>
    <property type="molecule type" value="Genomic_DNA"/>
</dbReference>
<dbReference type="PANTHER" id="PTHR30629:SF2">
    <property type="entry name" value="PROPHAGE INTEGRASE INTS-RELATED"/>
    <property type="match status" value="1"/>
</dbReference>